<dbReference type="Pfam" id="PF07687">
    <property type="entry name" value="M20_dimer"/>
    <property type="match status" value="1"/>
</dbReference>
<dbReference type="InterPro" id="IPR011650">
    <property type="entry name" value="Peptidase_M20_dimer"/>
</dbReference>
<evidence type="ECO:0000256" key="4">
    <source>
        <dbReference type="ARBA" id="ARBA00023154"/>
    </source>
</evidence>
<evidence type="ECO:0000313" key="7">
    <source>
        <dbReference type="EMBL" id="QII83180.1"/>
    </source>
</evidence>
<feature type="binding site" evidence="5">
    <location>
        <position position="101"/>
    </location>
    <ligand>
        <name>Mn(2+)</name>
        <dbReference type="ChEBI" id="CHEBI:29035"/>
        <label>2</label>
    </ligand>
</feature>
<dbReference type="NCBIfam" id="TIGR01891">
    <property type="entry name" value="amidohydrolases"/>
    <property type="match status" value="1"/>
</dbReference>
<dbReference type="InterPro" id="IPR002933">
    <property type="entry name" value="Peptidase_M20"/>
</dbReference>
<accession>A0A6G7KD46</accession>
<dbReference type="Gene3D" id="3.30.70.360">
    <property type="match status" value="1"/>
</dbReference>
<dbReference type="SUPFAM" id="SSF55031">
    <property type="entry name" value="Bacterial exopeptidase dimerisation domain"/>
    <property type="match status" value="1"/>
</dbReference>
<dbReference type="InterPro" id="IPR036264">
    <property type="entry name" value="Bact_exopeptidase_dim_dom"/>
</dbReference>
<keyword evidence="5" id="KW-0464">Manganese</keyword>
<evidence type="ECO:0000256" key="5">
    <source>
        <dbReference type="PIRSR" id="PIRSR005962-1"/>
    </source>
</evidence>
<evidence type="ECO:0000313" key="8">
    <source>
        <dbReference type="Proteomes" id="UP000501451"/>
    </source>
</evidence>
<dbReference type="EMBL" id="CP049740">
    <property type="protein sequence ID" value="QII83180.1"/>
    <property type="molecule type" value="Genomic_DNA"/>
</dbReference>
<dbReference type="GO" id="GO:0050118">
    <property type="term" value="F:N-acetyldiaminopimelate deacetylase activity"/>
    <property type="evidence" value="ECO:0007669"/>
    <property type="project" value="UniProtKB-ARBA"/>
</dbReference>
<dbReference type="Gene3D" id="3.40.630.10">
    <property type="entry name" value="Zn peptidases"/>
    <property type="match status" value="1"/>
</dbReference>
<proteinExistence type="predicted"/>
<feature type="binding site" evidence="5">
    <location>
        <position position="135"/>
    </location>
    <ligand>
        <name>Mn(2+)</name>
        <dbReference type="ChEBI" id="CHEBI:29035"/>
        <label>2</label>
    </ligand>
</feature>
<dbReference type="InterPro" id="IPR017439">
    <property type="entry name" value="Amidohydrolase"/>
</dbReference>
<dbReference type="Proteomes" id="UP000501451">
    <property type="component" value="Chromosome"/>
</dbReference>
<dbReference type="FunFam" id="3.30.70.360:FF:000001">
    <property type="entry name" value="N-acetyldiaminopimelate deacetylase"/>
    <property type="match status" value="1"/>
</dbReference>
<feature type="domain" description="Peptidase M20 dimerisation" evidence="6">
    <location>
        <begin position="184"/>
        <end position="275"/>
    </location>
</feature>
<feature type="binding site" evidence="5">
    <location>
        <position position="361"/>
    </location>
    <ligand>
        <name>Mn(2+)</name>
        <dbReference type="ChEBI" id="CHEBI:29035"/>
        <label>2</label>
    </ligand>
</feature>
<dbReference type="PANTHER" id="PTHR11014">
    <property type="entry name" value="PEPTIDASE M20 FAMILY MEMBER"/>
    <property type="match status" value="1"/>
</dbReference>
<evidence type="ECO:0000256" key="2">
    <source>
        <dbReference type="ARBA" id="ARBA00022801"/>
    </source>
</evidence>
<keyword evidence="2 7" id="KW-0378">Hydrolase</keyword>
<keyword evidence="3" id="KW-0220">Diaminopimelate biosynthesis</keyword>
<dbReference type="GO" id="GO:0019877">
    <property type="term" value="P:diaminopimelate biosynthetic process"/>
    <property type="evidence" value="ECO:0007669"/>
    <property type="project" value="UniProtKB-KW"/>
</dbReference>
<feature type="binding site" evidence="5">
    <location>
        <position position="99"/>
    </location>
    <ligand>
        <name>Mn(2+)</name>
        <dbReference type="ChEBI" id="CHEBI:29035"/>
        <label>2</label>
    </ligand>
</feature>
<organism evidence="7 8">
    <name type="scientific">Jeotgalibaca arthritidis</name>
    <dbReference type="NCBI Taxonomy" id="1868794"/>
    <lineage>
        <taxon>Bacteria</taxon>
        <taxon>Bacillati</taxon>
        <taxon>Bacillota</taxon>
        <taxon>Bacilli</taxon>
        <taxon>Lactobacillales</taxon>
        <taxon>Carnobacteriaceae</taxon>
        <taxon>Jeotgalibaca</taxon>
    </lineage>
</organism>
<keyword evidence="8" id="KW-1185">Reference proteome</keyword>
<gene>
    <name evidence="7" type="ORF">G7057_08835</name>
</gene>
<comment type="cofactor">
    <cofactor evidence="5">
        <name>Mn(2+)</name>
        <dbReference type="ChEBI" id="CHEBI:29035"/>
    </cofactor>
    <text evidence="5">The Mn(2+) ion enhances activity.</text>
</comment>
<keyword evidence="1" id="KW-0028">Amino-acid biosynthesis</keyword>
<dbReference type="GO" id="GO:0009085">
    <property type="term" value="P:lysine biosynthetic process"/>
    <property type="evidence" value="ECO:0007669"/>
    <property type="project" value="UniProtKB-KW"/>
</dbReference>
<evidence type="ECO:0000256" key="3">
    <source>
        <dbReference type="ARBA" id="ARBA00022915"/>
    </source>
</evidence>
<protein>
    <submittedName>
        <fullName evidence="7">Amidohydrolase</fullName>
    </submittedName>
</protein>
<dbReference type="KEGG" id="jar:G7057_08835"/>
<dbReference type="SUPFAM" id="SSF53187">
    <property type="entry name" value="Zn-dependent exopeptidases"/>
    <property type="match status" value="1"/>
</dbReference>
<sequence length="391" mass="42874">MKRLTEREEEMIALRRHFHENAEISHHEFQTAETIAAFYEGKDVHIQRNVGNGVGIVVTIEGKSPGKKIGLRADFDALPIEEETGLPFSSKNPGAMHACGHDGHTAYLMILADSLIELKGEWSGTVKIVHQHAEEEPPSGGKSIAESGVLDDLDEIYGIHFFPNFDVGEINYTSGWAFAGCSDLSIKIKGKGGHGSMPHLSNDAIVAASSLVMNLQTVVSRRVNPYDMAVVTIGSFEGVGASNVIKDSLILRGDARYMDVEVGKQIEKEIRHLLRGLEESFGVETEFEYLWDYPPVYNHPEQTEKVVAVLEKYGVGDYMDKVVAGPASNGAEDFGQYLLKIPGSFVNVGCKPDTEDYYMNHHPKFDLNEKALLVAAKAVGDIALSVLGEQD</sequence>
<name>A0A6G7KD46_9LACT</name>
<dbReference type="GO" id="GO:0046872">
    <property type="term" value="F:metal ion binding"/>
    <property type="evidence" value="ECO:0007669"/>
    <property type="project" value="UniProtKB-KW"/>
</dbReference>
<dbReference type="Pfam" id="PF01546">
    <property type="entry name" value="Peptidase_M20"/>
    <property type="match status" value="1"/>
</dbReference>
<dbReference type="PANTHER" id="PTHR11014:SF63">
    <property type="entry name" value="METALLOPEPTIDASE, PUTATIVE (AFU_ORTHOLOGUE AFUA_6G09600)-RELATED"/>
    <property type="match status" value="1"/>
</dbReference>
<dbReference type="PIRSF" id="PIRSF005962">
    <property type="entry name" value="Pept_M20D_amidohydro"/>
    <property type="match status" value="1"/>
</dbReference>
<feature type="binding site" evidence="5">
    <location>
        <position position="160"/>
    </location>
    <ligand>
        <name>Mn(2+)</name>
        <dbReference type="ChEBI" id="CHEBI:29035"/>
        <label>2</label>
    </ligand>
</feature>
<keyword evidence="5" id="KW-0479">Metal-binding</keyword>
<evidence type="ECO:0000256" key="1">
    <source>
        <dbReference type="ARBA" id="ARBA00022605"/>
    </source>
</evidence>
<dbReference type="AlphaFoldDB" id="A0A6G7KD46"/>
<keyword evidence="4" id="KW-0457">Lysine biosynthesis</keyword>
<evidence type="ECO:0000259" key="6">
    <source>
        <dbReference type="Pfam" id="PF07687"/>
    </source>
</evidence>
<reference evidence="7 8" key="1">
    <citation type="journal article" date="2017" name="Int. J. Syst. Evol. Microbiol.">
        <title>Jeotgalibaca porci sp. nov. and Jeotgalibaca arthritidis sp. nov., isolated from pigs, and emended description of the genus Jeotgalibaca.</title>
        <authorList>
            <person name="Zamora L."/>
            <person name="Perez-Sancho M."/>
            <person name="Dominguez L."/>
            <person name="Fernandez-Garayzabal J.F."/>
            <person name="Vela A.I."/>
        </authorList>
    </citation>
    <scope>NUCLEOTIDE SEQUENCE [LARGE SCALE GENOMIC DNA]</scope>
    <source>
        <strain evidence="7 8">CECT 9157</strain>
    </source>
</reference>